<comment type="caution">
    <text evidence="7">The sequence shown here is derived from an EMBL/GenBank/DDBJ whole genome shotgun (WGS) entry which is preliminary data.</text>
</comment>
<dbReference type="SMART" id="SM00382">
    <property type="entry name" value="AAA"/>
    <property type="match status" value="1"/>
</dbReference>
<dbReference type="Gene3D" id="3.40.50.300">
    <property type="entry name" value="P-loop containing nucleotide triphosphate hydrolases"/>
    <property type="match status" value="1"/>
</dbReference>
<evidence type="ECO:0000256" key="4">
    <source>
        <dbReference type="ARBA" id="ARBA00022840"/>
    </source>
</evidence>
<dbReference type="PANTHER" id="PTHR43820">
    <property type="entry name" value="HIGH-AFFINITY BRANCHED-CHAIN AMINO ACID TRANSPORT ATP-BINDING PROTEIN LIVF"/>
    <property type="match status" value="1"/>
</dbReference>
<gene>
    <name evidence="7" type="ORF">KEU06_03225</name>
</gene>
<evidence type="ECO:0000256" key="5">
    <source>
        <dbReference type="ARBA" id="ARBA00022970"/>
    </source>
</evidence>
<keyword evidence="8" id="KW-1185">Reference proteome</keyword>
<dbReference type="GO" id="GO:0005524">
    <property type="term" value="F:ATP binding"/>
    <property type="evidence" value="ECO:0007669"/>
    <property type="project" value="UniProtKB-KW"/>
</dbReference>
<dbReference type="Pfam" id="PF00005">
    <property type="entry name" value="ABC_tran"/>
    <property type="match status" value="1"/>
</dbReference>
<proteinExistence type="inferred from homology"/>
<dbReference type="InterPro" id="IPR003593">
    <property type="entry name" value="AAA+_ATPase"/>
</dbReference>
<dbReference type="InterPro" id="IPR027417">
    <property type="entry name" value="P-loop_NTPase"/>
</dbReference>
<dbReference type="GO" id="GO:0015807">
    <property type="term" value="P:L-amino acid transport"/>
    <property type="evidence" value="ECO:0007669"/>
    <property type="project" value="TreeGrafter"/>
</dbReference>
<evidence type="ECO:0000259" key="6">
    <source>
        <dbReference type="PROSITE" id="PS50893"/>
    </source>
</evidence>
<dbReference type="InterPro" id="IPR003439">
    <property type="entry name" value="ABC_transporter-like_ATP-bd"/>
</dbReference>
<dbReference type="InterPro" id="IPR017871">
    <property type="entry name" value="ABC_transporter-like_CS"/>
</dbReference>
<dbReference type="InterPro" id="IPR052156">
    <property type="entry name" value="BCAA_Transport_ATP-bd_LivF"/>
</dbReference>
<dbReference type="GO" id="GO:0016887">
    <property type="term" value="F:ATP hydrolysis activity"/>
    <property type="evidence" value="ECO:0007669"/>
    <property type="project" value="InterPro"/>
</dbReference>
<dbReference type="CDD" id="cd03224">
    <property type="entry name" value="ABC_TM1139_LivF_branched"/>
    <property type="match status" value="1"/>
</dbReference>
<accession>A0A942DYD3</accession>
<dbReference type="SUPFAM" id="SSF52540">
    <property type="entry name" value="P-loop containing nucleoside triphosphate hydrolases"/>
    <property type="match status" value="1"/>
</dbReference>
<dbReference type="RefSeq" id="WP_211892338.1">
    <property type="nucleotide sequence ID" value="NZ_JABVCF010000001.1"/>
</dbReference>
<dbReference type="EMBL" id="JAGWCR010000001">
    <property type="protein sequence ID" value="MBS3647636.1"/>
    <property type="molecule type" value="Genomic_DNA"/>
</dbReference>
<evidence type="ECO:0000256" key="1">
    <source>
        <dbReference type="ARBA" id="ARBA00005417"/>
    </source>
</evidence>
<keyword evidence="5" id="KW-0029">Amino-acid transport</keyword>
<dbReference type="PROSITE" id="PS50893">
    <property type="entry name" value="ABC_TRANSPORTER_2"/>
    <property type="match status" value="1"/>
</dbReference>
<reference evidence="7" key="1">
    <citation type="submission" date="2021-04" db="EMBL/GenBank/DDBJ databases">
        <title>Pseudaminobacter soli sp. nov., isolated from paddy soil contaminated by heavy metals.</title>
        <authorList>
            <person name="Zhang K."/>
        </authorList>
    </citation>
    <scope>NUCLEOTIDE SEQUENCE</scope>
    <source>
        <strain evidence="7">19-2017</strain>
    </source>
</reference>
<sequence length="234" mass="25123">MLEVRAASVTYGKVRALAGVSLSVPENGIVTIIGSNGAGKSTTLRAISGLARLSSGEIHFAGERIDNLPADRVVARGIAHVPEGRRIFKDMTVEENLMTGAFLRRDAAGVAKDLEGVYARFPRLAERRRQLAKTMSGGEQQMLAIGRALMARPKLLLMDEPSMGLAPVIVEEIARIVVDIKAQGVPVVLVEQNAQLALELADHAYVLETGSLALEGPARELQRNDHVRAAYLGI</sequence>
<feature type="domain" description="ABC transporter" evidence="6">
    <location>
        <begin position="2"/>
        <end position="234"/>
    </location>
</feature>
<dbReference type="PANTHER" id="PTHR43820:SF4">
    <property type="entry name" value="HIGH-AFFINITY BRANCHED-CHAIN AMINO ACID TRANSPORT ATP-BINDING PROTEIN LIVF"/>
    <property type="match status" value="1"/>
</dbReference>
<dbReference type="Proteomes" id="UP000680348">
    <property type="component" value="Unassembled WGS sequence"/>
</dbReference>
<dbReference type="GO" id="GO:0015658">
    <property type="term" value="F:branched-chain amino acid transmembrane transporter activity"/>
    <property type="evidence" value="ECO:0007669"/>
    <property type="project" value="TreeGrafter"/>
</dbReference>
<evidence type="ECO:0000313" key="7">
    <source>
        <dbReference type="EMBL" id="MBS3647636.1"/>
    </source>
</evidence>
<dbReference type="PROSITE" id="PS00211">
    <property type="entry name" value="ABC_TRANSPORTER_1"/>
    <property type="match status" value="1"/>
</dbReference>
<evidence type="ECO:0000256" key="3">
    <source>
        <dbReference type="ARBA" id="ARBA00022741"/>
    </source>
</evidence>
<dbReference type="AlphaFoldDB" id="A0A942DYD3"/>
<evidence type="ECO:0000256" key="2">
    <source>
        <dbReference type="ARBA" id="ARBA00022448"/>
    </source>
</evidence>
<protein>
    <submittedName>
        <fullName evidence="7">ABC transporter ATP-binding protein</fullName>
    </submittedName>
</protein>
<keyword evidence="4 7" id="KW-0067">ATP-binding</keyword>
<organism evidence="7 8">
    <name type="scientific">Pseudaminobacter soli</name>
    <name type="common">ex Zhang et al. 2022</name>
    <dbReference type="NCBI Taxonomy" id="2831468"/>
    <lineage>
        <taxon>Bacteria</taxon>
        <taxon>Pseudomonadati</taxon>
        <taxon>Pseudomonadota</taxon>
        <taxon>Alphaproteobacteria</taxon>
        <taxon>Hyphomicrobiales</taxon>
        <taxon>Phyllobacteriaceae</taxon>
        <taxon>Pseudaminobacter</taxon>
    </lineage>
</organism>
<comment type="similarity">
    <text evidence="1">Belongs to the ABC transporter superfamily.</text>
</comment>
<evidence type="ECO:0000313" key="8">
    <source>
        <dbReference type="Proteomes" id="UP000680348"/>
    </source>
</evidence>
<keyword evidence="2" id="KW-0813">Transport</keyword>
<name>A0A942DYD3_9HYPH</name>
<keyword evidence="3" id="KW-0547">Nucleotide-binding</keyword>